<dbReference type="AlphaFoldDB" id="A0A2P2C0Z1"/>
<protein>
    <submittedName>
        <fullName evidence="1">Uncharacterized protein</fullName>
    </submittedName>
</protein>
<dbReference type="EMBL" id="CZKA01000007">
    <property type="protein sequence ID" value="CUR54382.1"/>
    <property type="molecule type" value="Genomic_DNA"/>
</dbReference>
<proteinExistence type="predicted"/>
<evidence type="ECO:0000313" key="1">
    <source>
        <dbReference type="EMBL" id="CUR54382.1"/>
    </source>
</evidence>
<organism evidence="1">
    <name type="scientific">metagenome</name>
    <dbReference type="NCBI Taxonomy" id="256318"/>
    <lineage>
        <taxon>unclassified sequences</taxon>
        <taxon>metagenomes</taxon>
    </lineage>
</organism>
<gene>
    <name evidence="1" type="ORF">NOCA2150124</name>
</gene>
<accession>A0A2P2C0Z1</accession>
<sequence>MRIEMKLTYRRRQRSSRLERLLLGRLAADTQRPPMPRFLVDVVFKADVRLDTGLD</sequence>
<reference evidence="1" key="1">
    <citation type="submission" date="2015-08" db="EMBL/GenBank/DDBJ databases">
        <authorList>
            <person name="Babu N.S."/>
            <person name="Beckwith C.J."/>
            <person name="Beseler K.G."/>
            <person name="Brison A."/>
            <person name="Carone J.V."/>
            <person name="Caskin T.P."/>
            <person name="Diamond M."/>
            <person name="Durham M.E."/>
            <person name="Foxe J.M."/>
            <person name="Go M."/>
            <person name="Henderson B.A."/>
            <person name="Jones I.B."/>
            <person name="McGettigan J.A."/>
            <person name="Micheletti S.J."/>
            <person name="Nasrallah M.E."/>
            <person name="Ortiz D."/>
            <person name="Piller C.R."/>
            <person name="Privatt S.R."/>
            <person name="Schneider S.L."/>
            <person name="Sharp S."/>
            <person name="Smith T.C."/>
            <person name="Stanton J.D."/>
            <person name="Ullery H.E."/>
            <person name="Wilson R.J."/>
            <person name="Serrano M.G."/>
            <person name="Buck G."/>
            <person name="Lee V."/>
            <person name="Wang Y."/>
            <person name="Carvalho R."/>
            <person name="Voegtly L."/>
            <person name="Shi R."/>
            <person name="Duckworth R."/>
            <person name="Johnson A."/>
            <person name="Loviza R."/>
            <person name="Walstead R."/>
            <person name="Shah Z."/>
            <person name="Kiflezghi M."/>
            <person name="Wade K."/>
            <person name="Ball S.L."/>
            <person name="Bradley K.W."/>
            <person name="Asai D.J."/>
            <person name="Bowman C.A."/>
            <person name="Russell D.A."/>
            <person name="Pope W.H."/>
            <person name="Jacobs-Sera D."/>
            <person name="Hendrix R.W."/>
            <person name="Hatfull G.F."/>
        </authorList>
    </citation>
    <scope>NUCLEOTIDE SEQUENCE</scope>
</reference>
<name>A0A2P2C0Z1_9ZZZZ</name>